<evidence type="ECO:0000313" key="2">
    <source>
        <dbReference type="EMBL" id="CAH2207733.1"/>
    </source>
</evidence>
<feature type="non-terminal residue" evidence="2">
    <location>
        <position position="1"/>
    </location>
</feature>
<accession>A0A8S4QD49</accession>
<name>A0A8S4QD49_9NEOP</name>
<organism evidence="2 3">
    <name type="scientific">Pararge aegeria aegeria</name>
    <dbReference type="NCBI Taxonomy" id="348720"/>
    <lineage>
        <taxon>Eukaryota</taxon>
        <taxon>Metazoa</taxon>
        <taxon>Ecdysozoa</taxon>
        <taxon>Arthropoda</taxon>
        <taxon>Hexapoda</taxon>
        <taxon>Insecta</taxon>
        <taxon>Pterygota</taxon>
        <taxon>Neoptera</taxon>
        <taxon>Endopterygota</taxon>
        <taxon>Lepidoptera</taxon>
        <taxon>Glossata</taxon>
        <taxon>Ditrysia</taxon>
        <taxon>Papilionoidea</taxon>
        <taxon>Nymphalidae</taxon>
        <taxon>Satyrinae</taxon>
        <taxon>Satyrini</taxon>
        <taxon>Parargina</taxon>
        <taxon>Pararge</taxon>
    </lineage>
</organism>
<proteinExistence type="predicted"/>
<protein>
    <submittedName>
        <fullName evidence="2">Jg24103 protein</fullName>
    </submittedName>
</protein>
<reference evidence="2" key="1">
    <citation type="submission" date="2022-03" db="EMBL/GenBank/DDBJ databases">
        <authorList>
            <person name="Lindestad O."/>
        </authorList>
    </citation>
    <scope>NUCLEOTIDE SEQUENCE</scope>
</reference>
<evidence type="ECO:0000256" key="1">
    <source>
        <dbReference type="SAM" id="MobiDB-lite"/>
    </source>
</evidence>
<comment type="caution">
    <text evidence="2">The sequence shown here is derived from an EMBL/GenBank/DDBJ whole genome shotgun (WGS) entry which is preliminary data.</text>
</comment>
<evidence type="ECO:0000313" key="3">
    <source>
        <dbReference type="Proteomes" id="UP000838756"/>
    </source>
</evidence>
<dbReference type="EMBL" id="CAKXAJ010001134">
    <property type="protein sequence ID" value="CAH2207733.1"/>
    <property type="molecule type" value="Genomic_DNA"/>
</dbReference>
<dbReference type="AlphaFoldDB" id="A0A8S4QD49"/>
<feature type="region of interest" description="Disordered" evidence="1">
    <location>
        <begin position="106"/>
        <end position="130"/>
    </location>
</feature>
<keyword evidence="3" id="KW-1185">Reference proteome</keyword>
<sequence length="130" mass="15177">MQRFKSNELALKTEIKIEKQETGDEIVIKPEMKIKVEYVNENSYDQDCKELVPHIDDEDNTVKLLKTEDQKKKCQETLTSHIPMTKSRNSIKKQELNTLNADIHQKQRLEKQKSHVAKTKIQSKSKLAKS</sequence>
<gene>
    <name evidence="2" type="primary">jg24103</name>
    <name evidence="2" type="ORF">PAEG_LOCUS353</name>
</gene>
<feature type="compositionally biased region" description="Basic residues" evidence="1">
    <location>
        <begin position="114"/>
        <end position="130"/>
    </location>
</feature>
<dbReference type="Proteomes" id="UP000838756">
    <property type="component" value="Unassembled WGS sequence"/>
</dbReference>